<dbReference type="PANTHER" id="PTHR34595">
    <property type="entry name" value="BLR5612 PROTEIN"/>
    <property type="match status" value="1"/>
</dbReference>
<dbReference type="KEGG" id="mec:Q7C_2076"/>
<dbReference type="PATRIC" id="fig|754477.3.peg.2044"/>
<evidence type="ECO:0000313" key="2">
    <source>
        <dbReference type="EMBL" id="AFJ03215.1"/>
    </source>
</evidence>
<feature type="domain" description="DUF403" evidence="1">
    <location>
        <begin position="1"/>
        <end position="306"/>
    </location>
</feature>
<evidence type="ECO:0000313" key="3">
    <source>
        <dbReference type="Proteomes" id="UP000009145"/>
    </source>
</evidence>
<dbReference type="PANTHER" id="PTHR34595:SF7">
    <property type="entry name" value="SLL1039 PROTEIN"/>
    <property type="match status" value="1"/>
</dbReference>
<dbReference type="STRING" id="754477.Q7C_2076"/>
<dbReference type="Proteomes" id="UP000009145">
    <property type="component" value="Chromosome"/>
</dbReference>
<gene>
    <name evidence="2" type="ordered locus">Q7C_2076</name>
</gene>
<accession>I1YJX2</accession>
<protein>
    <submittedName>
        <fullName evidence="2">Protein containing domains DUF403</fullName>
    </submittedName>
</protein>
<dbReference type="Pfam" id="PF04168">
    <property type="entry name" value="Alpha-E"/>
    <property type="match status" value="1"/>
</dbReference>
<keyword evidence="3" id="KW-1185">Reference proteome</keyword>
<dbReference type="AlphaFoldDB" id="I1YJX2"/>
<dbReference type="InterPro" id="IPR051680">
    <property type="entry name" value="ATP-dep_Glu-Cys_Ligase-2"/>
</dbReference>
<reference evidence="2 3" key="1">
    <citation type="journal article" date="2012" name="J. Bacteriol.">
        <title>Complete genome sequences of Methylophaga sp. strain JAM1 and Methylophaga sp. strain JAM7.</title>
        <authorList>
            <person name="Villeneuve C."/>
            <person name="Martineau C."/>
            <person name="Mauffrey F."/>
            <person name="Villemur R."/>
        </authorList>
    </citation>
    <scope>NUCLEOTIDE SEQUENCE [LARGE SCALE GENOMIC DNA]</scope>
    <source>
        <strain evidence="2 3">JAM7</strain>
    </source>
</reference>
<sequence>MLSRAAERVYWLARYLERVENTTRLINVHTGLMMDLPREAEIGWFTLVSLFDGDAFYHARHPKINENNVMHFLLADTDNPMALINALSALRENARTSLDLLPEETWEQVNELYLQVKTELPALYNRRRRQHLLVAIMERCQTIWGIIANHMSRNHAYYFLQTAKHLERTDMTSRILEMASLLLKDNRGDDVRAFDGLLWTHLLRSLSALQMFTQQYGSNLVAAQVLDFLTHDAHFPRSLAFSLSSVGHSLSALPEPDTLLARQQALLAIVDELDCRDIPAETIHQQMDTLQVQLADLNRLINQQWFYPDAF</sequence>
<dbReference type="eggNOG" id="COG2307">
    <property type="taxonomic scope" value="Bacteria"/>
</dbReference>
<dbReference type="EMBL" id="CP003380">
    <property type="protein sequence ID" value="AFJ03215.1"/>
    <property type="molecule type" value="Genomic_DNA"/>
</dbReference>
<organism evidence="2 3">
    <name type="scientific">Methylophaga frappieri (strain ATCC BAA-2434 / DSM 25690 / JAM7)</name>
    <dbReference type="NCBI Taxonomy" id="754477"/>
    <lineage>
        <taxon>Bacteria</taxon>
        <taxon>Pseudomonadati</taxon>
        <taxon>Pseudomonadota</taxon>
        <taxon>Gammaproteobacteria</taxon>
        <taxon>Thiotrichales</taxon>
        <taxon>Piscirickettsiaceae</taxon>
        <taxon>Methylophaga</taxon>
    </lineage>
</organism>
<evidence type="ECO:0000259" key="1">
    <source>
        <dbReference type="Pfam" id="PF04168"/>
    </source>
</evidence>
<name>I1YJX2_METFJ</name>
<proteinExistence type="predicted"/>
<dbReference type="RefSeq" id="WP_014704634.1">
    <property type="nucleotide sequence ID" value="NC_017856.1"/>
</dbReference>
<dbReference type="InterPro" id="IPR007296">
    <property type="entry name" value="DUF403"/>
</dbReference>
<dbReference type="HOGENOM" id="CLU_071567_1_0_6"/>